<evidence type="ECO:0000259" key="10">
    <source>
        <dbReference type="Pfam" id="PF21694"/>
    </source>
</evidence>
<name>A0A1M6APK5_9CLOT</name>
<protein>
    <recommendedName>
        <fullName evidence="2">DNA polymerase III subunit delta</fullName>
        <ecNumber evidence="1">2.7.7.7</ecNumber>
    </recommendedName>
</protein>
<keyword evidence="3" id="KW-0808">Transferase</keyword>
<dbReference type="Gene3D" id="1.10.8.60">
    <property type="match status" value="1"/>
</dbReference>
<dbReference type="SUPFAM" id="SSF52540">
    <property type="entry name" value="P-loop containing nucleoside triphosphate hydrolases"/>
    <property type="match status" value="1"/>
</dbReference>
<dbReference type="Pfam" id="PF21694">
    <property type="entry name" value="DNA_pol3_delta_C"/>
    <property type="match status" value="1"/>
</dbReference>
<dbReference type="InterPro" id="IPR008921">
    <property type="entry name" value="DNA_pol3_clamp-load_cplx_C"/>
</dbReference>
<dbReference type="Gene3D" id="1.20.272.10">
    <property type="match status" value="1"/>
</dbReference>
<reference evidence="11 12" key="1">
    <citation type="submission" date="2016-11" db="EMBL/GenBank/DDBJ databases">
        <authorList>
            <person name="Jaros S."/>
            <person name="Januszkiewicz K."/>
            <person name="Wedrychowicz H."/>
        </authorList>
    </citation>
    <scope>NUCLEOTIDE SEQUENCE [LARGE SCALE GENOMIC DNA]</scope>
    <source>
        <strain evidence="11 12">DSM 21758</strain>
    </source>
</reference>
<feature type="domain" description="DNA polymerase III delta subunit-like C-terminal" evidence="10">
    <location>
        <begin position="219"/>
        <end position="338"/>
    </location>
</feature>
<sequence length="342" mass="39890">MIDLEVLEKEVKNNNLKNSYILCGLDEMLIKESIDMIIDKAIDLNFKDLNLVKFDGNNMIFEDFMNACETLPFMSEKKVVVVCRATYLKDKADSQGTKLFSQIEEYIKNTPSHCILIQYVLLNDKRDTLVKNKKIMKFDKSAVLVKADKLRGEKLNRKIMDIFNKHNKNIGKIELKYFADLVPNNFNIIEREIEKLVSYTNGREITRHDIDLLLPNKSENDAFDLVEYISIKKPEKAIDLMNELLHKGENMMLILSLIENQFKKLFMVKVYLQEKKSKEEMIGLLKVPPFICEKLILQSKKFTIQQIQKCMKLCVNAEKSLKSSSIDKKIEMELMIINTVRD</sequence>
<dbReference type="InterPro" id="IPR010372">
    <property type="entry name" value="DNA_pol3_delta_N"/>
</dbReference>
<gene>
    <name evidence="11" type="ORF">SAMN02745163_00143</name>
</gene>
<evidence type="ECO:0000259" key="9">
    <source>
        <dbReference type="Pfam" id="PF06144"/>
    </source>
</evidence>
<keyword evidence="12" id="KW-1185">Reference proteome</keyword>
<evidence type="ECO:0000256" key="2">
    <source>
        <dbReference type="ARBA" id="ARBA00017703"/>
    </source>
</evidence>
<dbReference type="EMBL" id="FQZB01000003">
    <property type="protein sequence ID" value="SHI38416.1"/>
    <property type="molecule type" value="Genomic_DNA"/>
</dbReference>
<dbReference type="PANTHER" id="PTHR34388:SF1">
    <property type="entry name" value="DNA POLYMERASE III SUBUNIT DELTA"/>
    <property type="match status" value="1"/>
</dbReference>
<dbReference type="SUPFAM" id="SSF48019">
    <property type="entry name" value="post-AAA+ oligomerization domain-like"/>
    <property type="match status" value="1"/>
</dbReference>
<evidence type="ECO:0000256" key="5">
    <source>
        <dbReference type="ARBA" id="ARBA00022705"/>
    </source>
</evidence>
<evidence type="ECO:0000256" key="7">
    <source>
        <dbReference type="ARBA" id="ARBA00034754"/>
    </source>
</evidence>
<proteinExistence type="inferred from homology"/>
<comment type="catalytic activity">
    <reaction evidence="8">
        <text>DNA(n) + a 2'-deoxyribonucleoside 5'-triphosphate = DNA(n+1) + diphosphate</text>
        <dbReference type="Rhea" id="RHEA:22508"/>
        <dbReference type="Rhea" id="RHEA-COMP:17339"/>
        <dbReference type="Rhea" id="RHEA-COMP:17340"/>
        <dbReference type="ChEBI" id="CHEBI:33019"/>
        <dbReference type="ChEBI" id="CHEBI:61560"/>
        <dbReference type="ChEBI" id="CHEBI:173112"/>
        <dbReference type="EC" id="2.7.7.7"/>
    </reaction>
</comment>
<dbReference type="Gene3D" id="3.40.50.300">
    <property type="entry name" value="P-loop containing nucleotide triphosphate hydrolases"/>
    <property type="match status" value="1"/>
</dbReference>
<evidence type="ECO:0000256" key="1">
    <source>
        <dbReference type="ARBA" id="ARBA00012417"/>
    </source>
</evidence>
<evidence type="ECO:0000256" key="6">
    <source>
        <dbReference type="ARBA" id="ARBA00022932"/>
    </source>
</evidence>
<dbReference type="EC" id="2.7.7.7" evidence="1"/>
<evidence type="ECO:0000313" key="12">
    <source>
        <dbReference type="Proteomes" id="UP000184310"/>
    </source>
</evidence>
<dbReference type="RefSeq" id="WP_072984272.1">
    <property type="nucleotide sequence ID" value="NZ_FQZB01000003.1"/>
</dbReference>
<dbReference type="Proteomes" id="UP000184310">
    <property type="component" value="Unassembled WGS sequence"/>
</dbReference>
<dbReference type="NCBIfam" id="TIGR01128">
    <property type="entry name" value="holA"/>
    <property type="match status" value="1"/>
</dbReference>
<evidence type="ECO:0000313" key="11">
    <source>
        <dbReference type="EMBL" id="SHI38416.1"/>
    </source>
</evidence>
<dbReference type="GO" id="GO:0003887">
    <property type="term" value="F:DNA-directed DNA polymerase activity"/>
    <property type="evidence" value="ECO:0007669"/>
    <property type="project" value="UniProtKB-KW"/>
</dbReference>
<accession>A0A1M6APK5</accession>
<organism evidence="11 12">
    <name type="scientific">Clostridium cavendishii DSM 21758</name>
    <dbReference type="NCBI Taxonomy" id="1121302"/>
    <lineage>
        <taxon>Bacteria</taxon>
        <taxon>Bacillati</taxon>
        <taxon>Bacillota</taxon>
        <taxon>Clostridia</taxon>
        <taxon>Eubacteriales</taxon>
        <taxon>Clostridiaceae</taxon>
        <taxon>Clostridium</taxon>
    </lineage>
</organism>
<dbReference type="STRING" id="1121302.SAMN02745163_00143"/>
<evidence type="ECO:0000256" key="4">
    <source>
        <dbReference type="ARBA" id="ARBA00022695"/>
    </source>
</evidence>
<keyword evidence="6" id="KW-0239">DNA-directed DNA polymerase</keyword>
<dbReference type="Pfam" id="PF06144">
    <property type="entry name" value="DNA_pol3_delta"/>
    <property type="match status" value="1"/>
</dbReference>
<evidence type="ECO:0000256" key="8">
    <source>
        <dbReference type="ARBA" id="ARBA00049244"/>
    </source>
</evidence>
<comment type="similarity">
    <text evidence="7">Belongs to the DNA polymerase HolA subunit family.</text>
</comment>
<keyword evidence="4" id="KW-0548">Nucleotidyltransferase</keyword>
<dbReference type="InterPro" id="IPR027417">
    <property type="entry name" value="P-loop_NTPase"/>
</dbReference>
<dbReference type="GO" id="GO:0009360">
    <property type="term" value="C:DNA polymerase III complex"/>
    <property type="evidence" value="ECO:0007669"/>
    <property type="project" value="InterPro"/>
</dbReference>
<dbReference type="InterPro" id="IPR048466">
    <property type="entry name" value="DNA_pol3_delta-like_C"/>
</dbReference>
<feature type="domain" description="DNA polymerase III delta N-terminal" evidence="9">
    <location>
        <begin position="20"/>
        <end position="147"/>
    </location>
</feature>
<dbReference type="InterPro" id="IPR005790">
    <property type="entry name" value="DNA_polIII_delta"/>
</dbReference>
<keyword evidence="5" id="KW-0235">DNA replication</keyword>
<dbReference type="GO" id="GO:0003677">
    <property type="term" value="F:DNA binding"/>
    <property type="evidence" value="ECO:0007669"/>
    <property type="project" value="InterPro"/>
</dbReference>
<dbReference type="GO" id="GO:0006261">
    <property type="term" value="P:DNA-templated DNA replication"/>
    <property type="evidence" value="ECO:0007669"/>
    <property type="project" value="TreeGrafter"/>
</dbReference>
<dbReference type="PANTHER" id="PTHR34388">
    <property type="entry name" value="DNA POLYMERASE III SUBUNIT DELTA"/>
    <property type="match status" value="1"/>
</dbReference>
<evidence type="ECO:0000256" key="3">
    <source>
        <dbReference type="ARBA" id="ARBA00022679"/>
    </source>
</evidence>
<dbReference type="AlphaFoldDB" id="A0A1M6APK5"/>
<dbReference type="OrthoDB" id="9775929at2"/>